<name>A0A2U1AXD6_9BACT</name>
<dbReference type="GO" id="GO:0043565">
    <property type="term" value="F:sequence-specific DNA binding"/>
    <property type="evidence" value="ECO:0007669"/>
    <property type="project" value="InterPro"/>
</dbReference>
<dbReference type="Gene3D" id="1.10.10.60">
    <property type="entry name" value="Homeodomain-like"/>
    <property type="match status" value="1"/>
</dbReference>
<dbReference type="InterPro" id="IPR037923">
    <property type="entry name" value="HTH-like"/>
</dbReference>
<proteinExistence type="predicted"/>
<evidence type="ECO:0000256" key="3">
    <source>
        <dbReference type="ARBA" id="ARBA00023163"/>
    </source>
</evidence>
<gene>
    <name evidence="5" type="ORF">C8D82_11572</name>
</gene>
<dbReference type="PROSITE" id="PS01124">
    <property type="entry name" value="HTH_ARAC_FAMILY_2"/>
    <property type="match status" value="1"/>
</dbReference>
<dbReference type="Pfam" id="PF12833">
    <property type="entry name" value="HTH_18"/>
    <property type="match status" value="1"/>
</dbReference>
<evidence type="ECO:0000259" key="4">
    <source>
        <dbReference type="PROSITE" id="PS01124"/>
    </source>
</evidence>
<evidence type="ECO:0000313" key="6">
    <source>
        <dbReference type="Proteomes" id="UP000245959"/>
    </source>
</evidence>
<reference evidence="5 6" key="1">
    <citation type="submission" date="2018-04" db="EMBL/GenBank/DDBJ databases">
        <title>Genomic Encyclopedia of Type Strains, Phase IV (KMG-IV): sequencing the most valuable type-strain genomes for metagenomic binning, comparative biology and taxonomic classification.</title>
        <authorList>
            <person name="Goeker M."/>
        </authorList>
    </citation>
    <scope>NUCLEOTIDE SEQUENCE [LARGE SCALE GENOMIC DNA]</scope>
    <source>
        <strain evidence="5 6">DSM 14823</strain>
    </source>
</reference>
<dbReference type="InterPro" id="IPR009057">
    <property type="entry name" value="Homeodomain-like_sf"/>
</dbReference>
<keyword evidence="3" id="KW-0804">Transcription</keyword>
<dbReference type="GeneID" id="78295530"/>
<keyword evidence="1" id="KW-0805">Transcription regulation</keyword>
<dbReference type="Proteomes" id="UP000245959">
    <property type="component" value="Unassembled WGS sequence"/>
</dbReference>
<organism evidence="5 6">
    <name type="scientific">Victivallis vadensis</name>
    <dbReference type="NCBI Taxonomy" id="172901"/>
    <lineage>
        <taxon>Bacteria</taxon>
        <taxon>Pseudomonadati</taxon>
        <taxon>Lentisphaerota</taxon>
        <taxon>Lentisphaeria</taxon>
        <taxon>Victivallales</taxon>
        <taxon>Victivallaceae</taxon>
        <taxon>Victivallis</taxon>
    </lineage>
</organism>
<accession>A0A2U1AXD6</accession>
<dbReference type="PANTHER" id="PTHR46796">
    <property type="entry name" value="HTH-TYPE TRANSCRIPTIONAL ACTIVATOR RHAS-RELATED"/>
    <property type="match status" value="1"/>
</dbReference>
<dbReference type="RefSeq" id="WP_116884226.1">
    <property type="nucleotide sequence ID" value="NZ_CALXNT010000032.1"/>
</dbReference>
<dbReference type="EMBL" id="QEKH01000015">
    <property type="protein sequence ID" value="PVY41021.1"/>
    <property type="molecule type" value="Genomic_DNA"/>
</dbReference>
<dbReference type="SUPFAM" id="SSF51215">
    <property type="entry name" value="Regulatory protein AraC"/>
    <property type="match status" value="1"/>
</dbReference>
<sequence length="291" mass="32555">MLRRRKMHLTVGTSELDGFDVGKYPLHHFVPGPGCGGELRNRLPVYIRSAGRDEWVKGCFRHRRNSDIFAVEFVVSGEFAFTRHGRRHLIGPGGIFLGHPDGGESCMEVTSDYAEKRTVIIRGAALEGVTGALNLDEVDLLRPAAPEEFNRWLDRADAFCPNGDPHEASAFTYEFLLYLSKLAGRAGLSAEIQQAQDYLRARLDRPLRLEELCRALALSPASVYRLFARELGTTPIEYHAKLRTERAAEILASGSHSVKEVAAMLGYSSPQYFATEFRKRRGFSPSCRHSD</sequence>
<dbReference type="InterPro" id="IPR018060">
    <property type="entry name" value="HTH_AraC"/>
</dbReference>
<keyword evidence="6" id="KW-1185">Reference proteome</keyword>
<keyword evidence="2 5" id="KW-0238">DNA-binding</keyword>
<feature type="domain" description="HTH araC/xylS-type" evidence="4">
    <location>
        <begin position="193"/>
        <end position="291"/>
    </location>
</feature>
<dbReference type="InterPro" id="IPR050204">
    <property type="entry name" value="AraC_XylS_family_regulators"/>
</dbReference>
<evidence type="ECO:0000256" key="2">
    <source>
        <dbReference type="ARBA" id="ARBA00023125"/>
    </source>
</evidence>
<dbReference type="GO" id="GO:0003700">
    <property type="term" value="F:DNA-binding transcription factor activity"/>
    <property type="evidence" value="ECO:0007669"/>
    <property type="project" value="InterPro"/>
</dbReference>
<protein>
    <submittedName>
        <fullName evidence="5">AraC-like DNA-binding protein</fullName>
    </submittedName>
</protein>
<comment type="caution">
    <text evidence="5">The sequence shown here is derived from an EMBL/GenBank/DDBJ whole genome shotgun (WGS) entry which is preliminary data.</text>
</comment>
<evidence type="ECO:0000313" key="5">
    <source>
        <dbReference type="EMBL" id="PVY41021.1"/>
    </source>
</evidence>
<evidence type="ECO:0000256" key="1">
    <source>
        <dbReference type="ARBA" id="ARBA00023015"/>
    </source>
</evidence>
<dbReference type="SUPFAM" id="SSF46689">
    <property type="entry name" value="Homeodomain-like"/>
    <property type="match status" value="2"/>
</dbReference>
<dbReference type="SMART" id="SM00342">
    <property type="entry name" value="HTH_ARAC"/>
    <property type="match status" value="1"/>
</dbReference>
<dbReference type="AlphaFoldDB" id="A0A2U1AXD6"/>